<dbReference type="PANTHER" id="PTHR37309">
    <property type="entry name" value="SLR0284 PROTEIN"/>
    <property type="match status" value="1"/>
</dbReference>
<dbReference type="EMBL" id="JADEWZ010000005">
    <property type="protein sequence ID" value="MBE9115190.1"/>
    <property type="molecule type" value="Genomic_DNA"/>
</dbReference>
<feature type="transmembrane region" description="Helical" evidence="1">
    <location>
        <begin position="63"/>
        <end position="83"/>
    </location>
</feature>
<gene>
    <name evidence="2" type="ORF">IQ249_04680</name>
</gene>
<dbReference type="RefSeq" id="WP_194028276.1">
    <property type="nucleotide sequence ID" value="NZ_JADEWZ010000005.1"/>
</dbReference>
<keyword evidence="1" id="KW-0812">Transmembrane</keyword>
<reference evidence="2" key="1">
    <citation type="submission" date="2020-10" db="EMBL/GenBank/DDBJ databases">
        <authorList>
            <person name="Castelo-Branco R."/>
            <person name="Eusebio N."/>
            <person name="Adriana R."/>
            <person name="Vieira A."/>
            <person name="Brugerolle De Fraissinette N."/>
            <person name="Rezende De Castro R."/>
            <person name="Schneider M.P."/>
            <person name="Vasconcelos V."/>
            <person name="Leao P.N."/>
        </authorList>
    </citation>
    <scope>NUCLEOTIDE SEQUENCE</scope>
    <source>
        <strain evidence="2">LEGE 07157</strain>
    </source>
</reference>
<keyword evidence="3" id="KW-1185">Reference proteome</keyword>
<keyword evidence="1" id="KW-1133">Transmembrane helix</keyword>
<protein>
    <submittedName>
        <fullName evidence="2">Phage holin family protein</fullName>
    </submittedName>
</protein>
<accession>A0A8J7DUY8</accession>
<feature type="transmembrane region" description="Helical" evidence="1">
    <location>
        <begin position="89"/>
        <end position="116"/>
    </location>
</feature>
<dbReference type="PANTHER" id="PTHR37309:SF1">
    <property type="entry name" value="SLR0284 PROTEIN"/>
    <property type="match status" value="1"/>
</dbReference>
<dbReference type="Proteomes" id="UP000654482">
    <property type="component" value="Unassembled WGS sequence"/>
</dbReference>
<dbReference type="AlphaFoldDB" id="A0A8J7DUY8"/>
<sequence length="122" mass="13221">MLHFLIVCLVTAVSLIIISKLPLGIEVDDIWKAVVAGIVFGILNAFVKPILFWLTLPISVLTLGLFALFLNVIIFGLAAWLVTGFRLQWGIWSAILGAIVLSILNSILFHILSLVLPSAAVS</sequence>
<feature type="transmembrane region" description="Helical" evidence="1">
    <location>
        <begin position="34"/>
        <end position="56"/>
    </location>
</feature>
<dbReference type="InterPro" id="IPR007165">
    <property type="entry name" value="Phage_holin_4_2"/>
</dbReference>
<dbReference type="Pfam" id="PF04020">
    <property type="entry name" value="Phage_holin_4_2"/>
    <property type="match status" value="1"/>
</dbReference>
<proteinExistence type="predicted"/>
<evidence type="ECO:0000313" key="3">
    <source>
        <dbReference type="Proteomes" id="UP000654482"/>
    </source>
</evidence>
<name>A0A8J7DUY8_9CYAN</name>
<keyword evidence="1" id="KW-0472">Membrane</keyword>
<comment type="caution">
    <text evidence="2">The sequence shown here is derived from an EMBL/GenBank/DDBJ whole genome shotgun (WGS) entry which is preliminary data.</text>
</comment>
<evidence type="ECO:0000313" key="2">
    <source>
        <dbReference type="EMBL" id="MBE9115190.1"/>
    </source>
</evidence>
<evidence type="ECO:0000256" key="1">
    <source>
        <dbReference type="SAM" id="Phobius"/>
    </source>
</evidence>
<organism evidence="2 3">
    <name type="scientific">Lusitaniella coriacea LEGE 07157</name>
    <dbReference type="NCBI Taxonomy" id="945747"/>
    <lineage>
        <taxon>Bacteria</taxon>
        <taxon>Bacillati</taxon>
        <taxon>Cyanobacteriota</taxon>
        <taxon>Cyanophyceae</taxon>
        <taxon>Spirulinales</taxon>
        <taxon>Lusitaniellaceae</taxon>
        <taxon>Lusitaniella</taxon>
    </lineage>
</organism>